<proteinExistence type="inferred from homology"/>
<dbReference type="PANTHER" id="PTHR43673:SF10">
    <property type="entry name" value="NADH DEHYDROGENASE_NAD(P)H NITROREDUCTASE XCC3605-RELATED"/>
    <property type="match status" value="1"/>
</dbReference>
<dbReference type="GO" id="GO:0016491">
    <property type="term" value="F:oxidoreductase activity"/>
    <property type="evidence" value="ECO:0007669"/>
    <property type="project" value="UniProtKB-KW"/>
</dbReference>
<keyword evidence="5" id="KW-1185">Reference proteome</keyword>
<dbReference type="RefSeq" id="WP_109616086.1">
    <property type="nucleotide sequence ID" value="NZ_QGDO01000001.1"/>
</dbReference>
<evidence type="ECO:0000256" key="1">
    <source>
        <dbReference type="ARBA" id="ARBA00007118"/>
    </source>
</evidence>
<dbReference type="EMBL" id="QGDO01000001">
    <property type="protein sequence ID" value="PWJ44603.1"/>
    <property type="molecule type" value="Genomic_DNA"/>
</dbReference>
<comment type="caution">
    <text evidence="4">The sequence shown here is derived from an EMBL/GenBank/DDBJ whole genome shotgun (WGS) entry which is preliminary data.</text>
</comment>
<protein>
    <submittedName>
        <fullName evidence="4">Nitroreductase</fullName>
    </submittedName>
</protein>
<feature type="domain" description="Nitroreductase" evidence="3">
    <location>
        <begin position="18"/>
        <end position="224"/>
    </location>
</feature>
<gene>
    <name evidence="4" type="ORF">BC781_101974</name>
</gene>
<dbReference type="Proteomes" id="UP000245535">
    <property type="component" value="Unassembled WGS sequence"/>
</dbReference>
<evidence type="ECO:0000259" key="3">
    <source>
        <dbReference type="Pfam" id="PF00881"/>
    </source>
</evidence>
<dbReference type="AlphaFoldDB" id="A0A315ZHD0"/>
<comment type="similarity">
    <text evidence="1">Belongs to the nitroreductase family.</text>
</comment>
<reference evidence="4 5" key="1">
    <citation type="submission" date="2018-03" db="EMBL/GenBank/DDBJ databases">
        <title>Genomic Encyclopedia of Archaeal and Bacterial Type Strains, Phase II (KMG-II): from individual species to whole genera.</title>
        <authorList>
            <person name="Goeker M."/>
        </authorList>
    </citation>
    <scope>NUCLEOTIDE SEQUENCE [LARGE SCALE GENOMIC DNA]</scope>
    <source>
        <strain evidence="4 5">DSM 28229</strain>
    </source>
</reference>
<dbReference type="PANTHER" id="PTHR43673">
    <property type="entry name" value="NAD(P)H NITROREDUCTASE YDGI-RELATED"/>
    <property type="match status" value="1"/>
</dbReference>
<dbReference type="SUPFAM" id="SSF55469">
    <property type="entry name" value="FMN-dependent nitroreductase-like"/>
    <property type="match status" value="1"/>
</dbReference>
<evidence type="ECO:0000256" key="2">
    <source>
        <dbReference type="ARBA" id="ARBA00023002"/>
    </source>
</evidence>
<dbReference type="Gene3D" id="3.40.109.10">
    <property type="entry name" value="NADH Oxidase"/>
    <property type="match status" value="1"/>
</dbReference>
<evidence type="ECO:0000313" key="4">
    <source>
        <dbReference type="EMBL" id="PWJ44603.1"/>
    </source>
</evidence>
<keyword evidence="2" id="KW-0560">Oxidoreductase</keyword>
<dbReference type="Pfam" id="PF00881">
    <property type="entry name" value="Nitroreductase"/>
    <property type="match status" value="1"/>
</dbReference>
<dbReference type="InterPro" id="IPR029479">
    <property type="entry name" value="Nitroreductase"/>
</dbReference>
<organism evidence="4 5">
    <name type="scientific">Sediminitomix flava</name>
    <dbReference type="NCBI Taxonomy" id="379075"/>
    <lineage>
        <taxon>Bacteria</taxon>
        <taxon>Pseudomonadati</taxon>
        <taxon>Bacteroidota</taxon>
        <taxon>Cytophagia</taxon>
        <taxon>Cytophagales</taxon>
        <taxon>Flammeovirgaceae</taxon>
        <taxon>Sediminitomix</taxon>
    </lineage>
</organism>
<evidence type="ECO:0000313" key="5">
    <source>
        <dbReference type="Proteomes" id="UP000245535"/>
    </source>
</evidence>
<sequence length="246" mass="28220">MLETKNKDLVDSFNQIVQERRSVRVYDTEFDFDHEAVQRSLELAILSPNSSNMQLWEFYRIKSERMKAAMVPICLNQSAAKTASELVVAVIRPDLWKERAKFNYDQLKIQYGDRIEELKKVGAYYGKLMPLLYRNDSLGLMGSIRKMIFATVGLFRPSVRETSKSDVWTVLHKTCGLACMTFMYAMKAEGYDTCPMEGFDSVRLKRLLRLPSSAGICMVISCGKGKQEGIWGKRLRVSNEQIIKTI</sequence>
<dbReference type="InterPro" id="IPR000415">
    <property type="entry name" value="Nitroreductase-like"/>
</dbReference>
<name>A0A315ZHD0_SEDFL</name>
<dbReference type="OrthoDB" id="9809288at2"/>
<accession>A0A315ZHD0</accession>